<dbReference type="PANTHER" id="PTHR41913:SF1">
    <property type="entry name" value="DUF1684 DOMAIN-CONTAINING PROTEIN"/>
    <property type="match status" value="1"/>
</dbReference>
<keyword evidence="2" id="KW-1185">Reference proteome</keyword>
<dbReference type="Pfam" id="PF07920">
    <property type="entry name" value="DUF1684"/>
    <property type="match status" value="1"/>
</dbReference>
<dbReference type="RefSeq" id="WP_214544436.1">
    <property type="nucleotide sequence ID" value="NZ_JAHEWS010000012.1"/>
</dbReference>
<accession>A0ABS5VES3</accession>
<sequence length="279" mass="30045">MSTTTPANATTPTTTTAPTFAESWTTWHDDHEQARASEHGFLAITSIRWLTATPERFEDAPGSWSTDEDGPVVALAEDETIEVDGQQVTGTHRFGPLPERSSTNVVWRDGDETAVIEVARRGGSDLLRPRHPSNPTRVGYHGTPAYAPAEHFVVDAHFEPFDTPREVTVGSVVDGLLHVYEAPGVLTFDLDGPRSLLAFNGHAGGLHVLFTDRTSGVTTYAANRSLDIAAPDADGATRIDFNRSTNLPCAYTPHATCPLPPAENRLDVAIEAGERLPAA</sequence>
<proteinExistence type="predicted"/>
<evidence type="ECO:0000313" key="2">
    <source>
        <dbReference type="Proteomes" id="UP001519641"/>
    </source>
</evidence>
<dbReference type="PANTHER" id="PTHR41913">
    <property type="entry name" value="DUF1684 DOMAIN-CONTAINING PROTEIN"/>
    <property type="match status" value="1"/>
</dbReference>
<protein>
    <submittedName>
        <fullName evidence="1">DUF1684 domain-containing protein</fullName>
    </submittedName>
</protein>
<gene>
    <name evidence="1" type="ORF">KK097_09260</name>
</gene>
<reference evidence="1 2" key="1">
    <citation type="submission" date="2021-05" db="EMBL/GenBank/DDBJ databases">
        <title>Whole genome sequence of Curtobacterium flaccumfaciens pv. flaccumfaciens strain CFBP 8819.</title>
        <authorList>
            <person name="Osdaghi E."/>
            <person name="Taghouti G."/>
            <person name="Portier P."/>
            <person name="Fazliarab A."/>
            <person name="Taghavi S.M."/>
            <person name="Briand M."/>
            <person name="Le-Saux M."/>
            <person name="Jacques M.-A."/>
        </authorList>
    </citation>
    <scope>NUCLEOTIDE SEQUENCE [LARGE SCALE GENOMIC DNA]</scope>
    <source>
        <strain evidence="1 2">CFBP 8819</strain>
    </source>
</reference>
<dbReference type="Proteomes" id="UP001519641">
    <property type="component" value="Unassembled WGS sequence"/>
</dbReference>
<dbReference type="InterPro" id="IPR012467">
    <property type="entry name" value="DUF1684"/>
</dbReference>
<organism evidence="1 2">
    <name type="scientific">Curtobacterium aurantiacum</name>
    <dbReference type="NCBI Taxonomy" id="3236919"/>
    <lineage>
        <taxon>Bacteria</taxon>
        <taxon>Bacillati</taxon>
        <taxon>Actinomycetota</taxon>
        <taxon>Actinomycetes</taxon>
        <taxon>Micrococcales</taxon>
        <taxon>Microbacteriaceae</taxon>
        <taxon>Curtobacterium</taxon>
    </lineage>
</organism>
<dbReference type="EMBL" id="JAHEWS010000012">
    <property type="protein sequence ID" value="MBT1587999.1"/>
    <property type="molecule type" value="Genomic_DNA"/>
</dbReference>
<comment type="caution">
    <text evidence="1">The sequence shown here is derived from an EMBL/GenBank/DDBJ whole genome shotgun (WGS) entry which is preliminary data.</text>
</comment>
<evidence type="ECO:0000313" key="1">
    <source>
        <dbReference type="EMBL" id="MBT1587999.1"/>
    </source>
</evidence>
<name>A0ABS5VES3_9MICO</name>